<name>A0A8J5S985_ZIZPA</name>
<keyword evidence="2" id="KW-1185">Reference proteome</keyword>
<dbReference type="AlphaFoldDB" id="A0A8J5S985"/>
<proteinExistence type="predicted"/>
<accession>A0A8J5S985</accession>
<evidence type="ECO:0000313" key="1">
    <source>
        <dbReference type="EMBL" id="KAG8052611.1"/>
    </source>
</evidence>
<reference evidence="1" key="2">
    <citation type="submission" date="2021-02" db="EMBL/GenBank/DDBJ databases">
        <authorList>
            <person name="Kimball J.A."/>
            <person name="Haas M.W."/>
            <person name="Macchietto M."/>
            <person name="Kono T."/>
            <person name="Duquette J."/>
            <person name="Shao M."/>
        </authorList>
    </citation>
    <scope>NUCLEOTIDE SEQUENCE</scope>
    <source>
        <tissue evidence="1">Fresh leaf tissue</tissue>
    </source>
</reference>
<comment type="caution">
    <text evidence="1">The sequence shown here is derived from an EMBL/GenBank/DDBJ whole genome shotgun (WGS) entry which is preliminary data.</text>
</comment>
<protein>
    <submittedName>
        <fullName evidence="1">Uncharacterized protein</fullName>
    </submittedName>
</protein>
<sequence>MSAWDSPVDWFSASGWQTSVAEASHIERRVVLKGRVKRSTLEKQSSVLDFFPIGKFSVTALQLHAARGKQQGFVFSLSPAVARAGVVISLAWAA</sequence>
<dbReference type="Proteomes" id="UP000729402">
    <property type="component" value="Unassembled WGS sequence"/>
</dbReference>
<reference evidence="1" key="1">
    <citation type="journal article" date="2021" name="bioRxiv">
        <title>Whole Genome Assembly and Annotation of Northern Wild Rice, Zizania palustris L., Supports a Whole Genome Duplication in the Zizania Genus.</title>
        <authorList>
            <person name="Haas M."/>
            <person name="Kono T."/>
            <person name="Macchietto M."/>
            <person name="Millas R."/>
            <person name="McGilp L."/>
            <person name="Shao M."/>
            <person name="Duquette J."/>
            <person name="Hirsch C.N."/>
            <person name="Kimball J."/>
        </authorList>
    </citation>
    <scope>NUCLEOTIDE SEQUENCE</scope>
    <source>
        <tissue evidence="1">Fresh leaf tissue</tissue>
    </source>
</reference>
<dbReference type="EMBL" id="JAAALK010000288">
    <property type="protein sequence ID" value="KAG8052611.1"/>
    <property type="molecule type" value="Genomic_DNA"/>
</dbReference>
<evidence type="ECO:0000313" key="2">
    <source>
        <dbReference type="Proteomes" id="UP000729402"/>
    </source>
</evidence>
<gene>
    <name evidence="1" type="ORF">GUJ93_ZPchr0001g32152</name>
</gene>
<organism evidence="1 2">
    <name type="scientific">Zizania palustris</name>
    <name type="common">Northern wild rice</name>
    <dbReference type="NCBI Taxonomy" id="103762"/>
    <lineage>
        <taxon>Eukaryota</taxon>
        <taxon>Viridiplantae</taxon>
        <taxon>Streptophyta</taxon>
        <taxon>Embryophyta</taxon>
        <taxon>Tracheophyta</taxon>
        <taxon>Spermatophyta</taxon>
        <taxon>Magnoliopsida</taxon>
        <taxon>Liliopsida</taxon>
        <taxon>Poales</taxon>
        <taxon>Poaceae</taxon>
        <taxon>BOP clade</taxon>
        <taxon>Oryzoideae</taxon>
        <taxon>Oryzeae</taxon>
        <taxon>Zizaniinae</taxon>
        <taxon>Zizania</taxon>
    </lineage>
</organism>